<evidence type="ECO:0000256" key="2">
    <source>
        <dbReference type="ARBA" id="ARBA00010488"/>
    </source>
</evidence>
<dbReference type="PANTHER" id="PTHR37316:SF3">
    <property type="entry name" value="TEICHOIC ACID GLYCEROL-PHOSPHATE TRANSFERASE"/>
    <property type="match status" value="1"/>
</dbReference>
<keyword evidence="5" id="KW-0777">Teichoic acid biosynthesis</keyword>
<dbReference type="InterPro" id="IPR051612">
    <property type="entry name" value="Teichoic_Acid_Biosynth"/>
</dbReference>
<dbReference type="Gene3D" id="3.40.50.11820">
    <property type="match status" value="1"/>
</dbReference>
<dbReference type="InterPro" id="IPR043148">
    <property type="entry name" value="TagF_C"/>
</dbReference>
<keyword evidence="6" id="KW-0472">Membrane</keyword>
<dbReference type="SUPFAM" id="SSF53756">
    <property type="entry name" value="UDP-Glycosyltransferase/glycogen phosphorylase"/>
    <property type="match status" value="1"/>
</dbReference>
<dbReference type="PANTHER" id="PTHR37316">
    <property type="entry name" value="TEICHOIC ACID GLYCEROL-PHOSPHATE PRIMASE"/>
    <property type="match status" value="1"/>
</dbReference>
<comment type="similarity">
    <text evidence="2">Belongs to the CDP-glycerol glycerophosphotransferase family.</text>
</comment>
<evidence type="ECO:0008006" key="9">
    <source>
        <dbReference type="Google" id="ProtNLM"/>
    </source>
</evidence>
<protein>
    <recommendedName>
        <fullName evidence="9">CDP-glycerol glycerophosphotransferase</fullName>
    </recommendedName>
</protein>
<evidence type="ECO:0000256" key="1">
    <source>
        <dbReference type="ARBA" id="ARBA00004202"/>
    </source>
</evidence>
<evidence type="ECO:0000256" key="5">
    <source>
        <dbReference type="ARBA" id="ARBA00022944"/>
    </source>
</evidence>
<organism evidence="7 8">
    <name type="scientific">Sellimonas caecigallum</name>
    <dbReference type="NCBI Taxonomy" id="2592333"/>
    <lineage>
        <taxon>Bacteria</taxon>
        <taxon>Bacillati</taxon>
        <taxon>Bacillota</taxon>
        <taxon>Clostridia</taxon>
        <taxon>Lachnospirales</taxon>
        <taxon>Lachnospiraceae</taxon>
        <taxon>Sellimonas</taxon>
    </lineage>
</organism>
<dbReference type="InterPro" id="IPR007554">
    <property type="entry name" value="Glycerophosphate_synth"/>
</dbReference>
<keyword evidence="3" id="KW-1003">Cell membrane</keyword>
<accession>A0ABS7L488</accession>
<evidence type="ECO:0000313" key="7">
    <source>
        <dbReference type="EMBL" id="MBY0757841.1"/>
    </source>
</evidence>
<dbReference type="EMBL" id="VIRV01000001">
    <property type="protein sequence ID" value="MBY0757841.1"/>
    <property type="molecule type" value="Genomic_DNA"/>
</dbReference>
<evidence type="ECO:0000313" key="8">
    <source>
        <dbReference type="Proteomes" id="UP000779049"/>
    </source>
</evidence>
<evidence type="ECO:0000256" key="3">
    <source>
        <dbReference type="ARBA" id="ARBA00022475"/>
    </source>
</evidence>
<gene>
    <name evidence="7" type="ORF">FLB61_01780</name>
</gene>
<keyword evidence="8" id="KW-1185">Reference proteome</keyword>
<dbReference type="RefSeq" id="WP_221919239.1">
    <property type="nucleotide sequence ID" value="NZ_CP173660.1"/>
</dbReference>
<reference evidence="7 8" key="1">
    <citation type="journal article" date="2020" name="New Microbes New Infect">
        <title>Sellimonas caecigallum sp. nov., description and genome sequence of a new member of the Sellimonas genus isolated from the cecum of feral chicken.</title>
        <authorList>
            <person name="Wongkuna S."/>
            <person name="Ghimire S."/>
            <person name="Antony L."/>
            <person name="Chankhamhaengdecha S."/>
            <person name="Janvilisri T."/>
            <person name="Scaria J."/>
        </authorList>
    </citation>
    <scope>NUCLEOTIDE SEQUENCE [LARGE SCALE GENOMIC DNA]</scope>
    <source>
        <strain evidence="7 8">SW451</strain>
    </source>
</reference>
<sequence>MKYLKLMMIYACRIGLRAFYLVPVKKNRIYLSADRGSGIRCNPLYIYKYLKTKYPEKYEYVWQYDGVSQEKDTTYVKPGTLKDLYFMLTSRVLISNDGFGSFLPKRKSQMFINTWHGGGAYKRSGVDFITDQHTVDLKINQICGRQTDVFLSSSRKFSEVMTTAKMVPKKRFLECGMPRNDLLLAGRKEEILNKVRNYFGIQEGKKIVLFAPTYRGEEQSAKFTSELDTEGCLEALRKRFGGEWVFLMRKHHFVKKAKYDGCINASDYPDMQELLLASDVFITDYSSTIWDYSLMFRPGFLFVPDLEEYSRERNFYTDPETWAFPLAKTNEELQSLICSFDENKNNEKIKEHHKFLGYRETGHAAEIVAKRIEGVL</sequence>
<evidence type="ECO:0000256" key="4">
    <source>
        <dbReference type="ARBA" id="ARBA00022679"/>
    </source>
</evidence>
<evidence type="ECO:0000256" key="6">
    <source>
        <dbReference type="ARBA" id="ARBA00023136"/>
    </source>
</evidence>
<dbReference type="InterPro" id="IPR043149">
    <property type="entry name" value="TagF_N"/>
</dbReference>
<dbReference type="Pfam" id="PF04464">
    <property type="entry name" value="Glyphos_transf"/>
    <property type="match status" value="1"/>
</dbReference>
<dbReference type="Gene3D" id="3.40.50.12580">
    <property type="match status" value="1"/>
</dbReference>
<dbReference type="Proteomes" id="UP000779049">
    <property type="component" value="Unassembled WGS sequence"/>
</dbReference>
<name>A0ABS7L488_9FIRM</name>
<comment type="caution">
    <text evidence="7">The sequence shown here is derived from an EMBL/GenBank/DDBJ whole genome shotgun (WGS) entry which is preliminary data.</text>
</comment>
<proteinExistence type="inferred from homology"/>
<keyword evidence="4" id="KW-0808">Transferase</keyword>
<comment type="subcellular location">
    <subcellularLocation>
        <location evidence="1">Cell membrane</location>
        <topology evidence="1">Peripheral membrane protein</topology>
    </subcellularLocation>
</comment>